<accession>A0AAV4MZS7</accession>
<dbReference type="Proteomes" id="UP001054945">
    <property type="component" value="Unassembled WGS sequence"/>
</dbReference>
<proteinExistence type="predicted"/>
<keyword evidence="2" id="KW-1185">Reference proteome</keyword>
<reference evidence="1 2" key="1">
    <citation type="submission" date="2021-06" db="EMBL/GenBank/DDBJ databases">
        <title>Caerostris extrusa draft genome.</title>
        <authorList>
            <person name="Kono N."/>
            <person name="Arakawa K."/>
        </authorList>
    </citation>
    <scope>NUCLEOTIDE SEQUENCE [LARGE SCALE GENOMIC DNA]</scope>
</reference>
<organism evidence="1 2">
    <name type="scientific">Caerostris extrusa</name>
    <name type="common">Bark spider</name>
    <name type="synonym">Caerostris bankana</name>
    <dbReference type="NCBI Taxonomy" id="172846"/>
    <lineage>
        <taxon>Eukaryota</taxon>
        <taxon>Metazoa</taxon>
        <taxon>Ecdysozoa</taxon>
        <taxon>Arthropoda</taxon>
        <taxon>Chelicerata</taxon>
        <taxon>Arachnida</taxon>
        <taxon>Araneae</taxon>
        <taxon>Araneomorphae</taxon>
        <taxon>Entelegynae</taxon>
        <taxon>Araneoidea</taxon>
        <taxon>Araneidae</taxon>
        <taxon>Caerostris</taxon>
    </lineage>
</organism>
<comment type="caution">
    <text evidence="1">The sequence shown here is derived from an EMBL/GenBank/DDBJ whole genome shotgun (WGS) entry which is preliminary data.</text>
</comment>
<dbReference type="EMBL" id="BPLR01020327">
    <property type="protein sequence ID" value="GIX77434.1"/>
    <property type="molecule type" value="Genomic_DNA"/>
</dbReference>
<evidence type="ECO:0000313" key="1">
    <source>
        <dbReference type="EMBL" id="GIX77434.1"/>
    </source>
</evidence>
<gene>
    <name evidence="1" type="ORF">CEXT_311451</name>
</gene>
<sequence length="83" mass="9558">MEEASCKWSRIWRLKGTPFSLRWNYQKTTSSITILRYGAIGCLHLKLTESGIMESAQIDDFVSHINRADSRPNCYLSNAHKHS</sequence>
<name>A0AAV4MZS7_CAEEX</name>
<dbReference type="AlphaFoldDB" id="A0AAV4MZS7"/>
<protein>
    <submittedName>
        <fullName evidence="1">Uncharacterized protein</fullName>
    </submittedName>
</protein>
<evidence type="ECO:0000313" key="2">
    <source>
        <dbReference type="Proteomes" id="UP001054945"/>
    </source>
</evidence>